<gene>
    <name evidence="1" type="ORF">QLQ22_01195</name>
</gene>
<accession>A0ACD4RC68</accession>
<protein>
    <submittedName>
        <fullName evidence="1">Class I SAM-dependent methyltransferase</fullName>
        <ecNumber evidence="1">2.1.-.-</ecNumber>
    </submittedName>
</protein>
<evidence type="ECO:0000313" key="1">
    <source>
        <dbReference type="EMBL" id="WHZ58044.1"/>
    </source>
</evidence>
<dbReference type="Proteomes" id="UP001226091">
    <property type="component" value="Chromosome"/>
</dbReference>
<reference evidence="2" key="1">
    <citation type="journal article" date="2025" name="Aquaculture">
        <title>Assessment of the bioflocculant production and safety properties of Metabacillus hrfriensis sp. nov. based on phenotypic and whole-genome sequencing analysis.</title>
        <authorList>
            <person name="Zhang R."/>
            <person name="Zhao Z."/>
            <person name="Luo L."/>
            <person name="Wang S."/>
            <person name="Guo K."/>
            <person name="Xu W."/>
        </authorList>
    </citation>
    <scope>NUCLEOTIDE SEQUENCE [LARGE SCALE GENOMIC DNA]</scope>
    <source>
        <strain evidence="2">CT-WN-B3</strain>
    </source>
</reference>
<keyword evidence="1" id="KW-0489">Methyltransferase</keyword>
<sequence length="208" mass="23648">MFSAFTKNFSKPKGFFGIIAGRIMALENQTINKWTISKLRIKPGDHILEIGFGPGYSMGHMLKNYRSIKIDGVDVSETMKEQAEKHFESEIAEGRVKLMTADAEKVELRQRSYDKILSVNNYTIWNNPRAGLENITKSLKPGGAIAITMQPREEDASAEKTRMFGRQIHDDMLACGYENIKVSYKKVRPELTVCVTARKKDDDRIKIN</sequence>
<evidence type="ECO:0000313" key="2">
    <source>
        <dbReference type="Proteomes" id="UP001226091"/>
    </source>
</evidence>
<organism evidence="1 2">
    <name type="scientific">Metabacillus hrfriensis</name>
    <dbReference type="NCBI Taxonomy" id="3048891"/>
    <lineage>
        <taxon>Bacteria</taxon>
        <taxon>Bacillati</taxon>
        <taxon>Bacillota</taxon>
        <taxon>Bacilli</taxon>
        <taxon>Bacillales</taxon>
        <taxon>Bacillaceae</taxon>
        <taxon>Metabacillus</taxon>
    </lineage>
</organism>
<proteinExistence type="predicted"/>
<dbReference type="EMBL" id="CP126116">
    <property type="protein sequence ID" value="WHZ58044.1"/>
    <property type="molecule type" value="Genomic_DNA"/>
</dbReference>
<keyword evidence="2" id="KW-1185">Reference proteome</keyword>
<dbReference type="EC" id="2.1.-.-" evidence="1"/>
<keyword evidence="1" id="KW-0808">Transferase</keyword>
<name>A0ACD4RC68_9BACI</name>